<dbReference type="Gene3D" id="1.10.472.10">
    <property type="entry name" value="Cyclin-like"/>
    <property type="match status" value="1"/>
</dbReference>
<dbReference type="GO" id="GO:0017025">
    <property type="term" value="F:TBP-class protein binding"/>
    <property type="evidence" value="ECO:0007669"/>
    <property type="project" value="InterPro"/>
</dbReference>
<dbReference type="eggNOG" id="KOG1597">
    <property type="taxonomic scope" value="Eukaryota"/>
</dbReference>
<dbReference type="GO" id="GO:0005634">
    <property type="term" value="C:nucleus"/>
    <property type="evidence" value="ECO:0007669"/>
    <property type="project" value="TreeGrafter"/>
</dbReference>
<dbReference type="EMBL" id="JABEZZ010000012">
    <property type="protein sequence ID" value="MBA0600952.1"/>
    <property type="molecule type" value="Genomic_DNA"/>
</dbReference>
<evidence type="ECO:0000256" key="4">
    <source>
        <dbReference type="PROSITE-ProRule" id="PRU00469"/>
    </source>
</evidence>
<dbReference type="OrthoDB" id="25790at2759"/>
<dbReference type="InterPro" id="IPR013137">
    <property type="entry name" value="Znf_TFIIB"/>
</dbReference>
<proteinExistence type="inferred from homology"/>
<protein>
    <recommendedName>
        <fullName evidence="5">TFIIB-type domain-containing protein</fullName>
    </recommendedName>
</protein>
<dbReference type="InterPro" id="IPR013150">
    <property type="entry name" value="TFIIB_cyclin"/>
</dbReference>
<keyword evidence="2" id="KW-0805">Transcription regulation</keyword>
<evidence type="ECO:0000259" key="5">
    <source>
        <dbReference type="PROSITE" id="PS51134"/>
    </source>
</evidence>
<evidence type="ECO:0000256" key="3">
    <source>
        <dbReference type="ARBA" id="ARBA00023163"/>
    </source>
</evidence>
<reference evidence="6 8" key="1">
    <citation type="journal article" date="2012" name="Nature">
        <title>Repeated polyploidization of Gossypium genomes and the evolution of spinnable cotton fibres.</title>
        <authorList>
            <person name="Paterson A.H."/>
            <person name="Wendel J.F."/>
            <person name="Gundlach H."/>
            <person name="Guo H."/>
            <person name="Jenkins J."/>
            <person name="Jin D."/>
            <person name="Llewellyn D."/>
            <person name="Showmaker K.C."/>
            <person name="Shu S."/>
            <person name="Udall J."/>
            <person name="Yoo M.J."/>
            <person name="Byers R."/>
            <person name="Chen W."/>
            <person name="Doron-Faigenboim A."/>
            <person name="Duke M.V."/>
            <person name="Gong L."/>
            <person name="Grimwood J."/>
            <person name="Grover C."/>
            <person name="Grupp K."/>
            <person name="Hu G."/>
            <person name="Lee T.H."/>
            <person name="Li J."/>
            <person name="Lin L."/>
            <person name="Liu T."/>
            <person name="Marler B.S."/>
            <person name="Page J.T."/>
            <person name="Roberts A.W."/>
            <person name="Romanel E."/>
            <person name="Sanders W.S."/>
            <person name="Szadkowski E."/>
            <person name="Tan X."/>
            <person name="Tang H."/>
            <person name="Xu C."/>
            <person name="Wang J."/>
            <person name="Wang Z."/>
            <person name="Zhang D."/>
            <person name="Zhang L."/>
            <person name="Ashrafi H."/>
            <person name="Bedon F."/>
            <person name="Bowers J.E."/>
            <person name="Brubaker C.L."/>
            <person name="Chee P.W."/>
            <person name="Das S."/>
            <person name="Gingle A.R."/>
            <person name="Haigler C.H."/>
            <person name="Harker D."/>
            <person name="Hoffmann L.V."/>
            <person name="Hovav R."/>
            <person name="Jones D.C."/>
            <person name="Lemke C."/>
            <person name="Mansoor S."/>
            <person name="ur Rahman M."/>
            <person name="Rainville L.N."/>
            <person name="Rambani A."/>
            <person name="Reddy U.K."/>
            <person name="Rong J.K."/>
            <person name="Saranga Y."/>
            <person name="Scheffler B.E."/>
            <person name="Scheffler J.A."/>
            <person name="Stelly D.M."/>
            <person name="Triplett B.A."/>
            <person name="Van Deynze A."/>
            <person name="Vaslin M.F."/>
            <person name="Waghmare V.N."/>
            <person name="Walford S.A."/>
            <person name="Wright R.J."/>
            <person name="Zaki E.A."/>
            <person name="Zhang T."/>
            <person name="Dennis E.S."/>
            <person name="Mayer K.F."/>
            <person name="Peterson D.G."/>
            <person name="Rokhsar D.S."/>
            <person name="Wang X."/>
            <person name="Schmutz J."/>
        </authorList>
    </citation>
    <scope>NUCLEOTIDE SEQUENCE [LARGE SCALE GENOMIC DNA]</scope>
</reference>
<feature type="domain" description="TFIIB-type" evidence="5">
    <location>
        <begin position="2"/>
        <end position="34"/>
    </location>
</feature>
<sequence length="288" mass="32550">MASSFCSTCEIDTETIIDHRAGYNLCSRCGSVLEISPFDEIPDLPIFSDSDENYDEFEYPLFEIDMSTWGPSLNPKDQKKVKTPLKKSLKLLAVMGDRLRLTKELKERAAEIYNIVDDYRTCRGRSLNSIVAACFFIACKESGSSRTLSEIAKAADGVSRKSINRTAESIKKQLEVETWKVQPGDLIERLCSNLGLRNQAIKAVKEAVERTEYLDIRRSPKTVLAAIIYMVIQLSHDKEPAPVKDIAKVMEVTEITIRKSFKDISIFGSKLIPDWYAKEEDIKKIPVP</sequence>
<accession>A0A0D2VVM6</accession>
<name>A0A0D2VVM6_GOSRA</name>
<dbReference type="GO" id="GO:0097550">
    <property type="term" value="C:transcription preinitiation complex"/>
    <property type="evidence" value="ECO:0007669"/>
    <property type="project" value="TreeGrafter"/>
</dbReference>
<keyword evidence="4" id="KW-0862">Zinc</keyword>
<keyword evidence="4" id="KW-0479">Metal-binding</keyword>
<comment type="similarity">
    <text evidence="1">Belongs to the TFIIB family.</text>
</comment>
<reference evidence="7" key="3">
    <citation type="submission" date="2020-04" db="EMBL/GenBank/DDBJ databases">
        <authorList>
            <person name="Grover C.E."/>
            <person name="Arick M.A. II"/>
            <person name="Thrash A."/>
            <person name="Conover J.L."/>
            <person name="Sanders W.S."/>
            <person name="Peterson D.G."/>
            <person name="Scheffler J.A."/>
            <person name="Scheffler B.E."/>
            <person name="Wendel J.F."/>
        </authorList>
    </citation>
    <scope>NUCLEOTIDE SEQUENCE</scope>
    <source>
        <strain evidence="7">8</strain>
        <tissue evidence="7">Leaf</tissue>
    </source>
</reference>
<dbReference type="PROSITE" id="PS51134">
    <property type="entry name" value="ZF_TFIIB"/>
    <property type="match status" value="1"/>
</dbReference>
<evidence type="ECO:0000256" key="2">
    <source>
        <dbReference type="ARBA" id="ARBA00023015"/>
    </source>
</evidence>
<dbReference type="InterPro" id="IPR013763">
    <property type="entry name" value="Cyclin-like_dom"/>
</dbReference>
<dbReference type="OMA" id="CFFIACK"/>
<evidence type="ECO:0000313" key="8">
    <source>
        <dbReference type="Proteomes" id="UP000032304"/>
    </source>
</evidence>
<dbReference type="InterPro" id="IPR036915">
    <property type="entry name" value="Cyclin-like_sf"/>
</dbReference>
<organism evidence="6 8">
    <name type="scientific">Gossypium raimondii</name>
    <name type="common">Peruvian cotton</name>
    <name type="synonym">Gossypium klotzschianum subsp. raimondii</name>
    <dbReference type="NCBI Taxonomy" id="29730"/>
    <lineage>
        <taxon>Eukaryota</taxon>
        <taxon>Viridiplantae</taxon>
        <taxon>Streptophyta</taxon>
        <taxon>Embryophyta</taxon>
        <taxon>Tracheophyta</taxon>
        <taxon>Spermatophyta</taxon>
        <taxon>Magnoliopsida</taxon>
        <taxon>eudicotyledons</taxon>
        <taxon>Gunneridae</taxon>
        <taxon>Pentapetalae</taxon>
        <taxon>rosids</taxon>
        <taxon>malvids</taxon>
        <taxon>Malvales</taxon>
        <taxon>Malvaceae</taxon>
        <taxon>Malvoideae</taxon>
        <taxon>Gossypium</taxon>
    </lineage>
</organism>
<dbReference type="Proteomes" id="UP000032304">
    <property type="component" value="Chromosome 12"/>
</dbReference>
<reference evidence="7 9" key="2">
    <citation type="journal article" date="2019" name="Genome Biol. Evol.">
        <title>Insights into the evolution of the New World diploid cottons (Gossypium, subgenus Houzingenia) based on genome sequencing.</title>
        <authorList>
            <person name="Grover C.E."/>
            <person name="Arick M.A. 2nd"/>
            <person name="Thrash A."/>
            <person name="Conover J.L."/>
            <person name="Sanders W.S."/>
            <person name="Peterson D.G."/>
            <person name="Frelichowski J.E."/>
            <person name="Scheffler J.A."/>
            <person name="Scheffler B.E."/>
            <person name="Wendel J.F."/>
        </authorList>
    </citation>
    <scope>NUCLEOTIDE SEQUENCE [LARGE SCALE GENOMIC DNA]</scope>
    <source>
        <strain evidence="7">8</strain>
        <tissue evidence="7">Leaf</tissue>
    </source>
</reference>
<dbReference type="SUPFAM" id="SSF47954">
    <property type="entry name" value="Cyclin-like"/>
    <property type="match status" value="2"/>
</dbReference>
<dbReference type="PRINTS" id="PR00685">
    <property type="entry name" value="TIFACTORIIB"/>
</dbReference>
<dbReference type="Gramene" id="KJB75630">
    <property type="protein sequence ID" value="KJB75630"/>
    <property type="gene ID" value="B456_012G049100"/>
</dbReference>
<dbReference type="STRING" id="29730.A0A0D2VVM6"/>
<dbReference type="SMART" id="SM00385">
    <property type="entry name" value="CYCLIN"/>
    <property type="match status" value="2"/>
</dbReference>
<dbReference type="PANTHER" id="PTHR11618:SF81">
    <property type="entry name" value="TRANSCRIPTION INITIATION FACTOR IIB-LIKE"/>
    <property type="match status" value="1"/>
</dbReference>
<dbReference type="Gene3D" id="1.10.472.170">
    <property type="match status" value="1"/>
</dbReference>
<evidence type="ECO:0000256" key="1">
    <source>
        <dbReference type="ARBA" id="ARBA00010857"/>
    </source>
</evidence>
<evidence type="ECO:0000313" key="7">
    <source>
        <dbReference type="EMBL" id="MBA0600952.1"/>
    </source>
</evidence>
<dbReference type="GO" id="GO:0070897">
    <property type="term" value="P:transcription preinitiation complex assembly"/>
    <property type="evidence" value="ECO:0007669"/>
    <property type="project" value="InterPro"/>
</dbReference>
<dbReference type="KEGG" id="gra:105779239"/>
<keyword evidence="3" id="KW-0804">Transcription</keyword>
<gene>
    <name evidence="6" type="ORF">B456_012G049100</name>
    <name evidence="7" type="ORF">Gorai_004146</name>
</gene>
<evidence type="ECO:0000313" key="6">
    <source>
        <dbReference type="EMBL" id="KJB75630.1"/>
    </source>
</evidence>
<keyword evidence="8" id="KW-1185">Reference proteome</keyword>
<dbReference type="SUPFAM" id="SSF57783">
    <property type="entry name" value="Zinc beta-ribbon"/>
    <property type="match status" value="1"/>
</dbReference>
<dbReference type="GO" id="GO:0008270">
    <property type="term" value="F:zinc ion binding"/>
    <property type="evidence" value="ECO:0007669"/>
    <property type="project" value="UniProtKB-KW"/>
</dbReference>
<dbReference type="Proteomes" id="UP000593578">
    <property type="component" value="Unassembled WGS sequence"/>
</dbReference>
<dbReference type="AlphaFoldDB" id="A0A0D2VVM6"/>
<keyword evidence="4" id="KW-0863">Zinc-finger</keyword>
<dbReference type="PANTHER" id="PTHR11618">
    <property type="entry name" value="TRANSCRIPTION INITIATION FACTOR IIB-RELATED"/>
    <property type="match status" value="1"/>
</dbReference>
<dbReference type="Pfam" id="PF00382">
    <property type="entry name" value="TFIIB"/>
    <property type="match status" value="2"/>
</dbReference>
<dbReference type="EMBL" id="CM001751">
    <property type="protein sequence ID" value="KJB75630.1"/>
    <property type="molecule type" value="Genomic_DNA"/>
</dbReference>
<evidence type="ECO:0000313" key="9">
    <source>
        <dbReference type="Proteomes" id="UP000593578"/>
    </source>
</evidence>
<dbReference type="InterPro" id="IPR000812">
    <property type="entry name" value="TFIIB"/>
</dbReference>